<accession>A0A9W9YLG3</accession>
<evidence type="ECO:0000313" key="2">
    <source>
        <dbReference type="Proteomes" id="UP001163046"/>
    </source>
</evidence>
<sequence>MWNDPCNSCDKFVVVYDGRSVFGRRRKHCCLTSGKHNPKNLIFFVITQGRKIYIGSKREESNEKSPAMLLSETKPPLFHLLINAALYYRSHLKSYVD</sequence>
<keyword evidence="2" id="KW-1185">Reference proteome</keyword>
<dbReference type="EMBL" id="MU827321">
    <property type="protein sequence ID" value="KAJ7357470.1"/>
    <property type="molecule type" value="Genomic_DNA"/>
</dbReference>
<organism evidence="1 2">
    <name type="scientific">Desmophyllum pertusum</name>
    <dbReference type="NCBI Taxonomy" id="174260"/>
    <lineage>
        <taxon>Eukaryota</taxon>
        <taxon>Metazoa</taxon>
        <taxon>Cnidaria</taxon>
        <taxon>Anthozoa</taxon>
        <taxon>Hexacorallia</taxon>
        <taxon>Scleractinia</taxon>
        <taxon>Caryophylliina</taxon>
        <taxon>Caryophylliidae</taxon>
        <taxon>Desmophyllum</taxon>
    </lineage>
</organism>
<comment type="caution">
    <text evidence="1">The sequence shown here is derived from an EMBL/GenBank/DDBJ whole genome shotgun (WGS) entry which is preliminary data.</text>
</comment>
<reference evidence="1" key="1">
    <citation type="submission" date="2023-01" db="EMBL/GenBank/DDBJ databases">
        <title>Genome assembly of the deep-sea coral Lophelia pertusa.</title>
        <authorList>
            <person name="Herrera S."/>
            <person name="Cordes E."/>
        </authorList>
    </citation>
    <scope>NUCLEOTIDE SEQUENCE</scope>
    <source>
        <strain evidence="1">USNM1676648</strain>
        <tissue evidence="1">Polyp</tissue>
    </source>
</reference>
<dbReference type="AlphaFoldDB" id="A0A9W9YLG3"/>
<name>A0A9W9YLG3_9CNID</name>
<evidence type="ECO:0000313" key="1">
    <source>
        <dbReference type="EMBL" id="KAJ7357470.1"/>
    </source>
</evidence>
<protein>
    <submittedName>
        <fullName evidence="1">Uncharacterized protein</fullName>
    </submittedName>
</protein>
<gene>
    <name evidence="1" type="ORF">OS493_024986</name>
</gene>
<proteinExistence type="predicted"/>
<dbReference type="Proteomes" id="UP001163046">
    <property type="component" value="Unassembled WGS sequence"/>
</dbReference>